<evidence type="ECO:0000313" key="8">
    <source>
        <dbReference type="Proteomes" id="UP000543804"/>
    </source>
</evidence>
<protein>
    <recommendedName>
        <fullName evidence="2 4">Flagellin</fullName>
    </recommendedName>
</protein>
<evidence type="ECO:0000256" key="2">
    <source>
        <dbReference type="ARBA" id="ARBA00020110"/>
    </source>
</evidence>
<organism evidence="7 8">
    <name type="scientific">Selenomonas bovis</name>
    <dbReference type="NCBI Taxonomy" id="416586"/>
    <lineage>
        <taxon>Bacteria</taxon>
        <taxon>Bacillati</taxon>
        <taxon>Bacillota</taxon>
        <taxon>Negativicutes</taxon>
        <taxon>Selenomonadales</taxon>
        <taxon>Selenomonadaceae</taxon>
        <taxon>Selenomonas</taxon>
    </lineage>
</organism>
<proteinExistence type="inferred from homology"/>
<keyword evidence="7" id="KW-0969">Cilium</keyword>
<keyword evidence="8" id="KW-1185">Reference proteome</keyword>
<gene>
    <name evidence="7" type="ORF">HF878_07315</name>
</gene>
<dbReference type="Gene3D" id="1.20.1330.10">
    <property type="entry name" value="f41 fragment of flagellin, N-terminal domain"/>
    <property type="match status" value="2"/>
</dbReference>
<feature type="domain" description="Flagellin C-terminal" evidence="6">
    <location>
        <begin position="505"/>
        <end position="589"/>
    </location>
</feature>
<dbReference type="PANTHER" id="PTHR42792">
    <property type="entry name" value="FLAGELLIN"/>
    <property type="match status" value="1"/>
</dbReference>
<dbReference type="RefSeq" id="WP_170077652.1">
    <property type="nucleotide sequence ID" value="NZ_JABAFA010000025.1"/>
</dbReference>
<dbReference type="GO" id="GO:0009288">
    <property type="term" value="C:bacterial-type flagellum"/>
    <property type="evidence" value="ECO:0007669"/>
    <property type="project" value="UniProtKB-SubCell"/>
</dbReference>
<reference evidence="7 8" key="1">
    <citation type="submission" date="2020-04" db="EMBL/GenBank/DDBJ databases">
        <authorList>
            <person name="Hitch T.C.A."/>
            <person name="Wylensek D."/>
            <person name="Clavel T."/>
        </authorList>
    </citation>
    <scope>NUCLEOTIDE SEQUENCE [LARGE SCALE GENOMIC DNA]</scope>
    <source>
        <strain evidence="7 8">PG-130-P53-12</strain>
    </source>
</reference>
<evidence type="ECO:0000259" key="5">
    <source>
        <dbReference type="Pfam" id="PF00669"/>
    </source>
</evidence>
<dbReference type="InterPro" id="IPR001492">
    <property type="entry name" value="Flagellin"/>
</dbReference>
<comment type="subcellular location">
    <subcellularLocation>
        <location evidence="4">Secreted</location>
    </subcellularLocation>
    <subcellularLocation>
        <location evidence="4">Bacterial flagellum</location>
    </subcellularLocation>
</comment>
<keyword evidence="7" id="KW-0966">Cell projection</keyword>
<sequence>MAMVIMHNMAAAETLHTLNKNSSQLVKDLKKVASGRKIGGAGDDASAYAISERMRVQIRGLDQAKANAQNASSLMRTAEGAVQSTIDVLRTIKEKALDAANDHNSDADRATIQREIDQQIDQVDENASVQFNGRYLFDGSADRADTAQDTIIKALHTEWIPNSLSLIEQSYGIRFNEANTKPKEMDVILKHEAAGSAQADALAYVSSSYVGSHTTGLTLTVNLNYYDSSTAKLDTTNVNGKSSSASAIYLDRVLAHELTHAVMSANIDDFADMPLYIVEGMAELTQGADDTRTQTLRSMDAAAYQGLFANGSGANTQQPYAGGFAFLRYVEKKGGEGSMARFMTALMNGGGKSLETAIGAAVPGATLKGLQDAFVADRTAYANADAFYKECCGIDLDNDDTGAATGYDAGGSREQKTSEDIVPEGGSAAFWYFPDSDTTMYDGGLTVHWPTFSRHTSLTFQLGTRANQNIGVALSDIHARAMGLADDEGGKLSVKTVDQAKTSLTLIDNSLRKALDQITTIGAIESRLGMTADNLITSSQNTQASESAIRDADMAKEMTAYTKHNILLQAAQSMLAQANQNGSSVLSLLQ</sequence>
<dbReference type="PANTHER" id="PTHR42792:SF2">
    <property type="entry name" value="FLAGELLIN"/>
    <property type="match status" value="1"/>
</dbReference>
<evidence type="ECO:0000313" key="7">
    <source>
        <dbReference type="EMBL" id="NMD99275.1"/>
    </source>
</evidence>
<dbReference type="PRINTS" id="PR00207">
    <property type="entry name" value="FLAGELLIN"/>
</dbReference>
<dbReference type="Pfam" id="PF00700">
    <property type="entry name" value="Flagellin_C"/>
    <property type="match status" value="1"/>
</dbReference>
<dbReference type="Proteomes" id="UP000543804">
    <property type="component" value="Unassembled WGS sequence"/>
</dbReference>
<dbReference type="InterPro" id="IPR042187">
    <property type="entry name" value="Flagellin_C_sub2"/>
</dbReference>
<name>A0A848BBJ2_9FIRM</name>
<evidence type="ECO:0000259" key="6">
    <source>
        <dbReference type="Pfam" id="PF00700"/>
    </source>
</evidence>
<dbReference type="SUPFAM" id="SSF64518">
    <property type="entry name" value="Phase 1 flagellin"/>
    <property type="match status" value="1"/>
</dbReference>
<dbReference type="Pfam" id="PF00669">
    <property type="entry name" value="Flagellin_N"/>
    <property type="match status" value="1"/>
</dbReference>
<accession>A0A848BBJ2</accession>
<dbReference type="InterPro" id="IPR001029">
    <property type="entry name" value="Flagellin_N"/>
</dbReference>
<keyword evidence="3 4" id="KW-0975">Bacterial flagellum</keyword>
<dbReference type="AlphaFoldDB" id="A0A848BBJ2"/>
<comment type="function">
    <text evidence="4">Flagellin is the subunit protein which polymerizes to form the filaments of bacterial flagella.</text>
</comment>
<evidence type="ECO:0000256" key="3">
    <source>
        <dbReference type="ARBA" id="ARBA00023143"/>
    </source>
</evidence>
<dbReference type="NCBIfam" id="NF033876">
    <property type="entry name" value="flagella_HExxH"/>
    <property type="match status" value="1"/>
</dbReference>
<keyword evidence="7" id="KW-0282">Flagellum</keyword>
<evidence type="ECO:0000256" key="4">
    <source>
        <dbReference type="RuleBase" id="RU362073"/>
    </source>
</evidence>
<dbReference type="EMBL" id="JABAFA010000025">
    <property type="protein sequence ID" value="NMD99275.1"/>
    <property type="molecule type" value="Genomic_DNA"/>
</dbReference>
<comment type="caution">
    <text evidence="7">The sequence shown here is derived from an EMBL/GenBank/DDBJ whole genome shotgun (WGS) entry which is preliminary data.</text>
</comment>
<dbReference type="InterPro" id="IPR046358">
    <property type="entry name" value="Flagellin_C"/>
</dbReference>
<dbReference type="GO" id="GO:0005198">
    <property type="term" value="F:structural molecule activity"/>
    <property type="evidence" value="ECO:0007669"/>
    <property type="project" value="UniProtKB-UniRule"/>
</dbReference>
<feature type="domain" description="Flagellin N-terminal" evidence="5">
    <location>
        <begin position="5"/>
        <end position="140"/>
    </location>
</feature>
<evidence type="ECO:0000256" key="1">
    <source>
        <dbReference type="ARBA" id="ARBA00005709"/>
    </source>
</evidence>
<dbReference type="GO" id="GO:0005576">
    <property type="term" value="C:extracellular region"/>
    <property type="evidence" value="ECO:0007669"/>
    <property type="project" value="UniProtKB-SubCell"/>
</dbReference>
<comment type="similarity">
    <text evidence="1 4">Belongs to the bacterial flagellin family.</text>
</comment>
<dbReference type="Gene3D" id="6.10.10.10">
    <property type="entry name" value="Flagellar export chaperone, C-terminal domain"/>
    <property type="match status" value="1"/>
</dbReference>
<keyword evidence="4" id="KW-0964">Secreted</keyword>